<name>A0A9D1I9P3_9CLOT</name>
<dbReference type="GO" id="GO:0016020">
    <property type="term" value="C:membrane"/>
    <property type="evidence" value="ECO:0007669"/>
    <property type="project" value="UniProtKB-SubCell"/>
</dbReference>
<dbReference type="InterPro" id="IPR001173">
    <property type="entry name" value="Glyco_trans_2-like"/>
</dbReference>
<proteinExistence type="predicted"/>
<evidence type="ECO:0000256" key="4">
    <source>
        <dbReference type="ARBA" id="ARBA00023136"/>
    </source>
</evidence>
<sequence>MSKTMKYAVIIPAYNPDDKFVAFIEILRKNGIFVIAVDDGSRDECESRFQTAEERGCVVIHHDGNKGKGQALRTGFAELIRLNQKGGGFAYAITADCDGQHSYEAIKDVAQAAEASMETQDGPALIIGGRFRDTGEKVPLRSRLGNGFTRGLFRLVTGIAIYDTQTGLRAIPERLFKEMLELKGDRYEYEMNMLLSIKSWGVPYREIPIETIYYDNNAGSHFHAFRDSFLVISQILKFACSSLLSFLLDYILFLILARYLDYAVAYAAARAASGILNYFLNAKVVFGKMTKGTFLKYFIVWATILALGSLGGTLIQDVLKLPGLVCKIFVDLPLFCVSYFVQKHYVFKK</sequence>
<gene>
    <name evidence="8" type="ORF">IAD50_09190</name>
</gene>
<dbReference type="EMBL" id="DVMM01000204">
    <property type="protein sequence ID" value="HIU30452.1"/>
    <property type="molecule type" value="Genomic_DNA"/>
</dbReference>
<evidence type="ECO:0000256" key="5">
    <source>
        <dbReference type="SAM" id="Phobius"/>
    </source>
</evidence>
<dbReference type="PANTHER" id="PTHR10859">
    <property type="entry name" value="GLYCOSYL TRANSFERASE"/>
    <property type="match status" value="1"/>
</dbReference>
<feature type="domain" description="GtrA/DPMS transmembrane" evidence="7">
    <location>
        <begin position="237"/>
        <end position="347"/>
    </location>
</feature>
<dbReference type="Gene3D" id="3.90.550.10">
    <property type="entry name" value="Spore Coat Polysaccharide Biosynthesis Protein SpsA, Chain A"/>
    <property type="match status" value="1"/>
</dbReference>
<dbReference type="Pfam" id="PF04138">
    <property type="entry name" value="GtrA_DPMS_TM"/>
    <property type="match status" value="1"/>
</dbReference>
<dbReference type="GO" id="GO:0000271">
    <property type="term" value="P:polysaccharide biosynthetic process"/>
    <property type="evidence" value="ECO:0007669"/>
    <property type="project" value="InterPro"/>
</dbReference>
<keyword evidence="2 5" id="KW-0812">Transmembrane</keyword>
<organism evidence="8 9">
    <name type="scientific">Candidatus Egerieisoma faecipullorum</name>
    <dbReference type="NCBI Taxonomy" id="2840963"/>
    <lineage>
        <taxon>Bacteria</taxon>
        <taxon>Bacillati</taxon>
        <taxon>Bacillota</taxon>
        <taxon>Clostridia</taxon>
        <taxon>Eubacteriales</taxon>
        <taxon>Clostridiaceae</taxon>
        <taxon>Clostridiaceae incertae sedis</taxon>
        <taxon>Candidatus Egerieisoma</taxon>
    </lineage>
</organism>
<reference evidence="8" key="1">
    <citation type="submission" date="2020-10" db="EMBL/GenBank/DDBJ databases">
        <authorList>
            <person name="Gilroy R."/>
        </authorList>
    </citation>
    <scope>NUCLEOTIDE SEQUENCE</scope>
    <source>
        <strain evidence="8">CHK195-4489</strain>
    </source>
</reference>
<evidence type="ECO:0000259" key="7">
    <source>
        <dbReference type="Pfam" id="PF04138"/>
    </source>
</evidence>
<feature type="transmembrane region" description="Helical" evidence="5">
    <location>
        <begin position="235"/>
        <end position="257"/>
    </location>
</feature>
<dbReference type="AlphaFoldDB" id="A0A9D1I9P3"/>
<evidence type="ECO:0000259" key="6">
    <source>
        <dbReference type="Pfam" id="PF00535"/>
    </source>
</evidence>
<keyword evidence="4 5" id="KW-0472">Membrane</keyword>
<evidence type="ECO:0000256" key="2">
    <source>
        <dbReference type="ARBA" id="ARBA00022692"/>
    </source>
</evidence>
<dbReference type="PANTHER" id="PTHR10859:SF114">
    <property type="entry name" value="DOLICHOL-PHOSPHATE MANNOSYLTRANSFERASE"/>
    <property type="match status" value="1"/>
</dbReference>
<keyword evidence="3 5" id="KW-1133">Transmembrane helix</keyword>
<feature type="transmembrane region" description="Helical" evidence="5">
    <location>
        <begin position="294"/>
        <end position="315"/>
    </location>
</feature>
<feature type="domain" description="Glycosyltransferase 2-like" evidence="6">
    <location>
        <begin position="9"/>
        <end position="138"/>
    </location>
</feature>
<evidence type="ECO:0000256" key="1">
    <source>
        <dbReference type="ARBA" id="ARBA00004141"/>
    </source>
</evidence>
<protein>
    <submittedName>
        <fullName evidence="8">Bifunctional glycosyltransferase family 2/GtrA family protein</fullName>
    </submittedName>
</protein>
<dbReference type="CDD" id="cd04179">
    <property type="entry name" value="DPM_DPG-synthase_like"/>
    <property type="match status" value="1"/>
</dbReference>
<evidence type="ECO:0000313" key="8">
    <source>
        <dbReference type="EMBL" id="HIU30452.1"/>
    </source>
</evidence>
<dbReference type="SUPFAM" id="SSF53448">
    <property type="entry name" value="Nucleotide-diphospho-sugar transferases"/>
    <property type="match status" value="1"/>
</dbReference>
<dbReference type="Pfam" id="PF00535">
    <property type="entry name" value="Glycos_transf_2"/>
    <property type="match status" value="1"/>
</dbReference>
<comment type="subcellular location">
    <subcellularLocation>
        <location evidence="1">Membrane</location>
        <topology evidence="1">Multi-pass membrane protein</topology>
    </subcellularLocation>
</comment>
<evidence type="ECO:0000256" key="3">
    <source>
        <dbReference type="ARBA" id="ARBA00022989"/>
    </source>
</evidence>
<dbReference type="Proteomes" id="UP000824089">
    <property type="component" value="Unassembled WGS sequence"/>
</dbReference>
<evidence type="ECO:0000313" key="9">
    <source>
        <dbReference type="Proteomes" id="UP000824089"/>
    </source>
</evidence>
<dbReference type="InterPro" id="IPR029044">
    <property type="entry name" value="Nucleotide-diphossugar_trans"/>
</dbReference>
<dbReference type="InterPro" id="IPR007267">
    <property type="entry name" value="GtrA_DPMS_TM"/>
</dbReference>
<reference evidence="8" key="2">
    <citation type="journal article" date="2021" name="PeerJ">
        <title>Extensive microbial diversity within the chicken gut microbiome revealed by metagenomics and culture.</title>
        <authorList>
            <person name="Gilroy R."/>
            <person name="Ravi A."/>
            <person name="Getino M."/>
            <person name="Pursley I."/>
            <person name="Horton D.L."/>
            <person name="Alikhan N.F."/>
            <person name="Baker D."/>
            <person name="Gharbi K."/>
            <person name="Hall N."/>
            <person name="Watson M."/>
            <person name="Adriaenssens E.M."/>
            <person name="Foster-Nyarko E."/>
            <person name="Jarju S."/>
            <person name="Secka A."/>
            <person name="Antonio M."/>
            <person name="Oren A."/>
            <person name="Chaudhuri R.R."/>
            <person name="La Ragione R."/>
            <person name="Hildebrand F."/>
            <person name="Pallen M.J."/>
        </authorList>
    </citation>
    <scope>NUCLEOTIDE SEQUENCE</scope>
    <source>
        <strain evidence="8">CHK195-4489</strain>
    </source>
</reference>
<dbReference type="GO" id="GO:0006487">
    <property type="term" value="P:protein N-linked glycosylation"/>
    <property type="evidence" value="ECO:0007669"/>
    <property type="project" value="TreeGrafter"/>
</dbReference>
<comment type="caution">
    <text evidence="8">The sequence shown here is derived from an EMBL/GenBank/DDBJ whole genome shotgun (WGS) entry which is preliminary data.</text>
</comment>
<accession>A0A9D1I9P3</accession>
<feature type="transmembrane region" description="Helical" evidence="5">
    <location>
        <begin position="263"/>
        <end position="282"/>
    </location>
</feature>
<feature type="transmembrane region" description="Helical" evidence="5">
    <location>
        <begin position="321"/>
        <end position="341"/>
    </location>
</feature>